<reference evidence="1 2" key="1">
    <citation type="submission" date="2020-08" db="EMBL/GenBank/DDBJ databases">
        <title>Genomic Encyclopedia of Type Strains, Phase IV (KMG-IV): sequencing the most valuable type-strain genomes for metagenomic binning, comparative biology and taxonomic classification.</title>
        <authorList>
            <person name="Goeker M."/>
        </authorList>
    </citation>
    <scope>NUCLEOTIDE SEQUENCE [LARGE SCALE GENOMIC DNA]</scope>
    <source>
        <strain evidence="1 2">DSM 21793</strain>
    </source>
</reference>
<protein>
    <submittedName>
        <fullName evidence="1">Uncharacterized protein</fullName>
    </submittedName>
</protein>
<proteinExistence type="predicted"/>
<comment type="caution">
    <text evidence="1">The sequence shown here is derived from an EMBL/GenBank/DDBJ whole genome shotgun (WGS) entry which is preliminary data.</text>
</comment>
<dbReference type="RefSeq" id="WP_183770371.1">
    <property type="nucleotide sequence ID" value="NZ_JACIDK010000001.1"/>
</dbReference>
<evidence type="ECO:0000313" key="1">
    <source>
        <dbReference type="EMBL" id="MBB3890369.1"/>
    </source>
</evidence>
<gene>
    <name evidence="1" type="ORF">GGQ61_001066</name>
</gene>
<sequence length="86" mass="9118">MSGQLHERLDAKIGELRAAGVAITRIDASPQAIEQLFIGKGESAILFDADPSRDTAWYGDVELQACAEPGARLLVVGADGPQNIEI</sequence>
<dbReference type="EMBL" id="JACIDK010000001">
    <property type="protein sequence ID" value="MBB3890369.1"/>
    <property type="molecule type" value="Genomic_DNA"/>
</dbReference>
<dbReference type="AlphaFoldDB" id="A0A839ZXB0"/>
<keyword evidence="2" id="KW-1185">Reference proteome</keyword>
<name>A0A839ZXB0_9CAUL</name>
<dbReference type="Proteomes" id="UP000530564">
    <property type="component" value="Unassembled WGS sequence"/>
</dbReference>
<evidence type="ECO:0000313" key="2">
    <source>
        <dbReference type="Proteomes" id="UP000530564"/>
    </source>
</evidence>
<accession>A0A839ZXB0</accession>
<organism evidence="1 2">
    <name type="scientific">Phenylobacterium haematophilum</name>
    <dbReference type="NCBI Taxonomy" id="98513"/>
    <lineage>
        <taxon>Bacteria</taxon>
        <taxon>Pseudomonadati</taxon>
        <taxon>Pseudomonadota</taxon>
        <taxon>Alphaproteobacteria</taxon>
        <taxon>Caulobacterales</taxon>
        <taxon>Caulobacteraceae</taxon>
        <taxon>Phenylobacterium</taxon>
    </lineage>
</organism>